<dbReference type="InterPro" id="IPR045336">
    <property type="entry name" value="MmgE_PrpD_N"/>
</dbReference>
<evidence type="ECO:0000259" key="3">
    <source>
        <dbReference type="Pfam" id="PF19305"/>
    </source>
</evidence>
<dbReference type="Gene3D" id="1.10.4100.10">
    <property type="entry name" value="2-methylcitrate dehydratase PrpD"/>
    <property type="match status" value="1"/>
</dbReference>
<organism evidence="4 5">
    <name type="scientific">Falsiroseomonas stagni DSM 19981</name>
    <dbReference type="NCBI Taxonomy" id="1123062"/>
    <lineage>
        <taxon>Bacteria</taxon>
        <taxon>Pseudomonadati</taxon>
        <taxon>Pseudomonadota</taxon>
        <taxon>Alphaproteobacteria</taxon>
        <taxon>Acetobacterales</taxon>
        <taxon>Roseomonadaceae</taxon>
        <taxon>Falsiroseomonas</taxon>
    </lineage>
</organism>
<dbReference type="InterPro" id="IPR005656">
    <property type="entry name" value="MmgE_PrpD"/>
</dbReference>
<proteinExistence type="inferred from homology"/>
<protein>
    <submittedName>
        <fullName evidence="4">2-methylcitrate dehydratase PrpD</fullName>
    </submittedName>
</protein>
<dbReference type="PANTHER" id="PTHR16943">
    <property type="entry name" value="2-METHYLCITRATE DEHYDRATASE-RELATED"/>
    <property type="match status" value="1"/>
</dbReference>
<dbReference type="Gene3D" id="3.30.1330.120">
    <property type="entry name" value="2-methylcitrate dehydratase PrpD"/>
    <property type="match status" value="1"/>
</dbReference>
<dbReference type="InterPro" id="IPR045337">
    <property type="entry name" value="MmgE_PrpD_C"/>
</dbReference>
<dbReference type="PANTHER" id="PTHR16943:SF8">
    <property type="entry name" value="2-METHYLCITRATE DEHYDRATASE"/>
    <property type="match status" value="1"/>
</dbReference>
<dbReference type="InterPro" id="IPR042188">
    <property type="entry name" value="MmgE/PrpD_sf_2"/>
</dbReference>
<dbReference type="InterPro" id="IPR036148">
    <property type="entry name" value="MmgE/PrpD_sf"/>
</dbReference>
<reference evidence="4 5" key="1">
    <citation type="submission" date="2016-10" db="EMBL/GenBank/DDBJ databases">
        <authorList>
            <person name="de Groot N.N."/>
        </authorList>
    </citation>
    <scope>NUCLEOTIDE SEQUENCE [LARGE SCALE GENOMIC DNA]</scope>
    <source>
        <strain evidence="4 5">DSM 19981</strain>
    </source>
</reference>
<dbReference type="InterPro" id="IPR042183">
    <property type="entry name" value="MmgE/PrpD_sf_1"/>
</dbReference>
<dbReference type="SUPFAM" id="SSF103378">
    <property type="entry name" value="2-methylcitrate dehydratase PrpD"/>
    <property type="match status" value="1"/>
</dbReference>
<evidence type="ECO:0000259" key="2">
    <source>
        <dbReference type="Pfam" id="PF03972"/>
    </source>
</evidence>
<evidence type="ECO:0000256" key="1">
    <source>
        <dbReference type="ARBA" id="ARBA00006174"/>
    </source>
</evidence>
<name>A0A1I3YH27_9PROT</name>
<dbReference type="Pfam" id="PF03972">
    <property type="entry name" value="MmgE_PrpD_N"/>
    <property type="match status" value="1"/>
</dbReference>
<dbReference type="Pfam" id="PF19305">
    <property type="entry name" value="MmgE_PrpD_C"/>
    <property type="match status" value="1"/>
</dbReference>
<feature type="domain" description="MmgE/PrpD C-terminal" evidence="3">
    <location>
        <begin position="269"/>
        <end position="425"/>
    </location>
</feature>
<dbReference type="EMBL" id="FOSQ01000001">
    <property type="protein sequence ID" value="SFK31168.1"/>
    <property type="molecule type" value="Genomic_DNA"/>
</dbReference>
<dbReference type="AlphaFoldDB" id="A0A1I3YH27"/>
<dbReference type="Proteomes" id="UP000199473">
    <property type="component" value="Unassembled WGS sequence"/>
</dbReference>
<dbReference type="GO" id="GO:0016829">
    <property type="term" value="F:lyase activity"/>
    <property type="evidence" value="ECO:0007669"/>
    <property type="project" value="InterPro"/>
</dbReference>
<keyword evidence="5" id="KW-1185">Reference proteome</keyword>
<feature type="domain" description="MmgE/PrpD N-terminal" evidence="2">
    <location>
        <begin position="16"/>
        <end position="249"/>
    </location>
</feature>
<dbReference type="STRING" id="1123062.SAMN02745775_1011313"/>
<sequence>MLANGVVALGTLTEGIAALLRRPITDADRDRAALHLLDWIGCAVAGAASETGAVFRRQVARQPAGAARVILGAAHTARDAAFANGAFGNVLEMDDVHREAILHPGPVVIPAALALAVERGADGPALLDAIIRGYDAEIRIGRAMGHAHYRQFHPTASCGPFGAAAAAASLLDLDEARTVWALGNAGTQTGGVWQCRAEPVMTKQLHTARAAVMGLEAALLAADGLTGPREILEGALGIFAGMAPDAKPDRVLAGPDAPWLVHETSFKPWPACRHCHATIDAALVLRDWVAGREIAAVEVATYADAVAFCDRAQPESVIQSKFSLQHAVAVTLRDGPPPLEAFAPACFTDAGLAALRDRVTLVRDAGFTAAYPARYGSAVTVTLADGETRRADIPDALGDPENPLPVADIIDKARRLMRSAGVADDVIERVIATTLALPGGAPAATLDTILP</sequence>
<evidence type="ECO:0000313" key="5">
    <source>
        <dbReference type="Proteomes" id="UP000199473"/>
    </source>
</evidence>
<gene>
    <name evidence="4" type="ORF">SAMN02745775_1011313</name>
</gene>
<comment type="similarity">
    <text evidence="1">Belongs to the PrpD family.</text>
</comment>
<accession>A0A1I3YH27</accession>
<evidence type="ECO:0000313" key="4">
    <source>
        <dbReference type="EMBL" id="SFK31168.1"/>
    </source>
</evidence>
<dbReference type="OrthoDB" id="5415580at2"/>